<keyword evidence="1" id="KW-1133">Transmembrane helix</keyword>
<keyword evidence="3" id="KW-1185">Reference proteome</keyword>
<dbReference type="RefSeq" id="WP_168003824.1">
    <property type="nucleotide sequence ID" value="NZ_JAATEO010000044.1"/>
</dbReference>
<sequence length="90" mass="9949">MPLVKVVATPPRGLRGRGGWLGYWLRRPEPSLLAAAVFTVLFAVSAVVERDWVPLVGGAICGAGGLFVWLFREGAVYNAERWRQGYEDVF</sequence>
<dbReference type="EMBL" id="JAATEO010000044">
    <property type="protein sequence ID" value="NJP35505.1"/>
    <property type="molecule type" value="Genomic_DNA"/>
</dbReference>
<keyword evidence="1" id="KW-0812">Transmembrane</keyword>
<proteinExistence type="predicted"/>
<reference evidence="2 3" key="1">
    <citation type="submission" date="2020-03" db="EMBL/GenBank/DDBJ databases">
        <title>WGS of actinomycetes isolated from Thailand.</title>
        <authorList>
            <person name="Thawai C."/>
        </authorList>
    </citation>
    <scope>NUCLEOTIDE SEQUENCE [LARGE SCALE GENOMIC DNA]</scope>
    <source>
        <strain evidence="2 3">HSS6-12</strain>
    </source>
</reference>
<dbReference type="Proteomes" id="UP000783871">
    <property type="component" value="Unassembled WGS sequence"/>
</dbReference>
<comment type="caution">
    <text evidence="2">The sequence shown here is derived from an EMBL/GenBank/DDBJ whole genome shotgun (WGS) entry which is preliminary data.</text>
</comment>
<gene>
    <name evidence="2" type="ORF">HCJ94_26940</name>
</gene>
<evidence type="ECO:0000313" key="2">
    <source>
        <dbReference type="EMBL" id="NJP35505.1"/>
    </source>
</evidence>
<keyword evidence="1" id="KW-0472">Membrane</keyword>
<name>A0ABX0ZI18_9ACTN</name>
<accession>A0ABX0ZI18</accession>
<protein>
    <submittedName>
        <fullName evidence="2">Uncharacterized protein</fullName>
    </submittedName>
</protein>
<feature type="transmembrane region" description="Helical" evidence="1">
    <location>
        <begin position="31"/>
        <end position="48"/>
    </location>
</feature>
<evidence type="ECO:0000256" key="1">
    <source>
        <dbReference type="SAM" id="Phobius"/>
    </source>
</evidence>
<evidence type="ECO:0000313" key="3">
    <source>
        <dbReference type="Proteomes" id="UP000783871"/>
    </source>
</evidence>
<feature type="transmembrane region" description="Helical" evidence="1">
    <location>
        <begin position="54"/>
        <end position="71"/>
    </location>
</feature>
<organism evidence="2 3">
    <name type="scientific">Micromonospora thermarum</name>
    <dbReference type="NCBI Taxonomy" id="2720024"/>
    <lineage>
        <taxon>Bacteria</taxon>
        <taxon>Bacillati</taxon>
        <taxon>Actinomycetota</taxon>
        <taxon>Actinomycetes</taxon>
        <taxon>Micromonosporales</taxon>
        <taxon>Micromonosporaceae</taxon>
        <taxon>Micromonospora</taxon>
    </lineage>
</organism>